<reference evidence="7" key="1">
    <citation type="submission" date="2020-10" db="EMBL/GenBank/DDBJ databases">
        <title>Unveiling of a novel bifunctional photoreceptor, Dualchrome1, isolated from a cosmopolitan green alga.</title>
        <authorList>
            <person name="Suzuki S."/>
            <person name="Kawachi M."/>
        </authorList>
    </citation>
    <scope>NUCLEOTIDE SEQUENCE</scope>
    <source>
        <strain evidence="7">NIES 2893</strain>
    </source>
</reference>
<keyword evidence="3" id="KW-0812">Transmembrane</keyword>
<dbReference type="InterPro" id="IPR035952">
    <property type="entry name" value="Rhomboid-like_sf"/>
</dbReference>
<dbReference type="EMBL" id="BNJQ01000030">
    <property type="protein sequence ID" value="GHP10562.1"/>
    <property type="molecule type" value="Genomic_DNA"/>
</dbReference>
<dbReference type="InterPro" id="IPR022764">
    <property type="entry name" value="Peptidase_S54_rhomboid_dom"/>
</dbReference>
<evidence type="ECO:0000256" key="2">
    <source>
        <dbReference type="ARBA" id="ARBA00009045"/>
    </source>
</evidence>
<dbReference type="Gene3D" id="1.20.1540.10">
    <property type="entry name" value="Rhomboid-like"/>
    <property type="match status" value="1"/>
</dbReference>
<dbReference type="OrthoDB" id="418595at2759"/>
<evidence type="ECO:0000313" key="7">
    <source>
        <dbReference type="EMBL" id="GHP10562.1"/>
    </source>
</evidence>
<proteinExistence type="inferred from homology"/>
<comment type="subcellular location">
    <subcellularLocation>
        <location evidence="1">Membrane</location>
        <topology evidence="1">Multi-pass membrane protein</topology>
    </subcellularLocation>
</comment>
<name>A0A830HTW9_9CHLO</name>
<keyword evidence="5" id="KW-0472">Membrane</keyword>
<evidence type="ECO:0000256" key="5">
    <source>
        <dbReference type="ARBA" id="ARBA00023136"/>
    </source>
</evidence>
<dbReference type="Proteomes" id="UP000660262">
    <property type="component" value="Unassembled WGS sequence"/>
</dbReference>
<evidence type="ECO:0000259" key="6">
    <source>
        <dbReference type="Pfam" id="PF01694"/>
    </source>
</evidence>
<evidence type="ECO:0000313" key="8">
    <source>
        <dbReference type="Proteomes" id="UP000660262"/>
    </source>
</evidence>
<dbReference type="GO" id="GO:0016020">
    <property type="term" value="C:membrane"/>
    <property type="evidence" value="ECO:0007669"/>
    <property type="project" value="UniProtKB-SubCell"/>
</dbReference>
<dbReference type="GO" id="GO:0004252">
    <property type="term" value="F:serine-type endopeptidase activity"/>
    <property type="evidence" value="ECO:0007669"/>
    <property type="project" value="InterPro"/>
</dbReference>
<protein>
    <recommendedName>
        <fullName evidence="6">Peptidase S54 rhomboid domain-containing protein</fullName>
    </recommendedName>
</protein>
<keyword evidence="4" id="KW-1133">Transmembrane helix</keyword>
<sequence>MASSGSGGRVMACVDLASPNSKTMASAPQQTHRTARELHARAAHQLRHLRASTCIVATTIGTYAMQALTSPSLRTAIWDVSSSPVTQLLCKSNKAILRNGQWHRVVTCAFVHTSLPHVLMNVYGMLRLCPYMERRHGTPTMALTYVATGAAATLASVCFSRAPAAGASGALFGLLGMECASEALAARRHGAGHEHAEHAMAIARVTGFALALGLVIPGLDNAGHVGGTVSGALCGWVADATAQRTAPRKLS</sequence>
<gene>
    <name evidence="7" type="ORF">PPROV_000929300</name>
</gene>
<evidence type="ECO:0000256" key="3">
    <source>
        <dbReference type="ARBA" id="ARBA00022692"/>
    </source>
</evidence>
<keyword evidence="8" id="KW-1185">Reference proteome</keyword>
<dbReference type="SUPFAM" id="SSF144091">
    <property type="entry name" value="Rhomboid-like"/>
    <property type="match status" value="1"/>
</dbReference>
<evidence type="ECO:0000256" key="4">
    <source>
        <dbReference type="ARBA" id="ARBA00022989"/>
    </source>
</evidence>
<evidence type="ECO:0000256" key="1">
    <source>
        <dbReference type="ARBA" id="ARBA00004141"/>
    </source>
</evidence>
<comment type="caution">
    <text evidence="7">The sequence shown here is derived from an EMBL/GenBank/DDBJ whole genome shotgun (WGS) entry which is preliminary data.</text>
</comment>
<feature type="domain" description="Peptidase S54 rhomboid" evidence="6">
    <location>
        <begin position="100"/>
        <end position="237"/>
    </location>
</feature>
<dbReference type="PANTHER" id="PTHR43731:SF26">
    <property type="entry name" value="RHOMBOID-LIKE PROTEIN 10, CHLOROPLASTIC"/>
    <property type="match status" value="1"/>
</dbReference>
<dbReference type="PANTHER" id="PTHR43731">
    <property type="entry name" value="RHOMBOID PROTEASE"/>
    <property type="match status" value="1"/>
</dbReference>
<organism evidence="7 8">
    <name type="scientific">Pycnococcus provasolii</name>
    <dbReference type="NCBI Taxonomy" id="41880"/>
    <lineage>
        <taxon>Eukaryota</taxon>
        <taxon>Viridiplantae</taxon>
        <taxon>Chlorophyta</taxon>
        <taxon>Pseudoscourfieldiophyceae</taxon>
        <taxon>Pseudoscourfieldiales</taxon>
        <taxon>Pycnococcaceae</taxon>
        <taxon>Pycnococcus</taxon>
    </lineage>
</organism>
<dbReference type="AlphaFoldDB" id="A0A830HTW9"/>
<accession>A0A830HTW9</accession>
<dbReference type="Pfam" id="PF01694">
    <property type="entry name" value="Rhomboid"/>
    <property type="match status" value="1"/>
</dbReference>
<dbReference type="InterPro" id="IPR050925">
    <property type="entry name" value="Rhomboid_protease_S54"/>
</dbReference>
<comment type="similarity">
    <text evidence="2">Belongs to the peptidase S54 family.</text>
</comment>